<evidence type="ECO:0000256" key="1">
    <source>
        <dbReference type="SAM" id="SignalP"/>
    </source>
</evidence>
<gene>
    <name evidence="3" type="primary">LOC108677977</name>
</gene>
<feature type="chain" id="PRO_5034811722" evidence="1">
    <location>
        <begin position="18"/>
        <end position="178"/>
    </location>
</feature>
<reference evidence="3" key="1">
    <citation type="submission" date="2025-08" db="UniProtKB">
        <authorList>
            <consortium name="RefSeq"/>
        </authorList>
    </citation>
    <scope>IDENTIFICATION</scope>
    <source>
        <tissue evidence="3">Whole organism</tissue>
    </source>
</reference>
<name>A0A8B7P744_HYAAZ</name>
<accession>A0A8B7P744</accession>
<evidence type="ECO:0000313" key="3">
    <source>
        <dbReference type="RefSeq" id="XP_018021785.1"/>
    </source>
</evidence>
<protein>
    <submittedName>
        <fullName evidence="3">Uncharacterized protein LOC108677977</fullName>
    </submittedName>
</protein>
<dbReference type="AlphaFoldDB" id="A0A8B7P744"/>
<organism evidence="2 3">
    <name type="scientific">Hyalella azteca</name>
    <name type="common">Amphipod</name>
    <dbReference type="NCBI Taxonomy" id="294128"/>
    <lineage>
        <taxon>Eukaryota</taxon>
        <taxon>Metazoa</taxon>
        <taxon>Ecdysozoa</taxon>
        <taxon>Arthropoda</taxon>
        <taxon>Crustacea</taxon>
        <taxon>Multicrustacea</taxon>
        <taxon>Malacostraca</taxon>
        <taxon>Eumalacostraca</taxon>
        <taxon>Peracarida</taxon>
        <taxon>Amphipoda</taxon>
        <taxon>Senticaudata</taxon>
        <taxon>Talitrida</taxon>
        <taxon>Talitroidea</taxon>
        <taxon>Hyalellidae</taxon>
        <taxon>Hyalella</taxon>
    </lineage>
</organism>
<dbReference type="Proteomes" id="UP000694843">
    <property type="component" value="Unplaced"/>
</dbReference>
<keyword evidence="1" id="KW-0732">Signal</keyword>
<keyword evidence="2" id="KW-1185">Reference proteome</keyword>
<dbReference type="GeneID" id="108677977"/>
<dbReference type="RefSeq" id="XP_018021785.1">
    <property type="nucleotide sequence ID" value="XM_018166296.2"/>
</dbReference>
<dbReference type="KEGG" id="hazt:108677977"/>
<sequence length="178" mass="19201">MKVTLILALACAAVTIAVPSAIPDSWKMQQCMLTMVPVSSREEFGKALIACFQEHFATNGSRPGPIVVEDLPEVQVCLSKKLGYVMENGTFDVEAFKSQIALNVAGSDDEANFKLGLDNCPTDALANNSLILEYMGCLATYCATGAGPQPLPATRTSYHSRTQGLQSNFFTKFDAFFS</sequence>
<evidence type="ECO:0000313" key="2">
    <source>
        <dbReference type="Proteomes" id="UP000694843"/>
    </source>
</evidence>
<feature type="signal peptide" evidence="1">
    <location>
        <begin position="1"/>
        <end position="17"/>
    </location>
</feature>
<proteinExistence type="predicted"/>